<dbReference type="EMBL" id="JAPZVQ010000001">
    <property type="protein sequence ID" value="MDA1383579.1"/>
    <property type="molecule type" value="Genomic_DNA"/>
</dbReference>
<organism evidence="4 6">
    <name type="scientific">Glycomyces lechevalierae</name>
    <dbReference type="NCBI Taxonomy" id="256034"/>
    <lineage>
        <taxon>Bacteria</taxon>
        <taxon>Bacillati</taxon>
        <taxon>Actinomycetota</taxon>
        <taxon>Actinomycetes</taxon>
        <taxon>Glycomycetales</taxon>
        <taxon>Glycomycetaceae</taxon>
        <taxon>Glycomyces</taxon>
    </lineage>
</organism>
<dbReference type="InterPro" id="IPR011059">
    <property type="entry name" value="Metal-dep_hydrolase_composite"/>
</dbReference>
<dbReference type="RefSeq" id="WP_270119676.1">
    <property type="nucleotide sequence ID" value="NZ_BAAAOM010000001.1"/>
</dbReference>
<dbReference type="Gene3D" id="2.60.120.10">
    <property type="entry name" value="Jelly Rolls"/>
    <property type="match status" value="1"/>
</dbReference>
<dbReference type="PANTHER" id="PTHR43135:SF3">
    <property type="entry name" value="ALPHA-D-RIBOSE 1-METHYLPHOSPHONATE 5-TRIPHOSPHATE DIPHOSPHATASE"/>
    <property type="match status" value="1"/>
</dbReference>
<dbReference type="InterPro" id="IPR014710">
    <property type="entry name" value="RmlC-like_jellyroll"/>
</dbReference>
<dbReference type="Pfam" id="PF07883">
    <property type="entry name" value="Cupin_2"/>
    <property type="match status" value="1"/>
</dbReference>
<dbReference type="Gene3D" id="1.20.58.520">
    <property type="entry name" value="Amidohydrolase"/>
    <property type="match status" value="1"/>
</dbReference>
<name>A0A9X3ST51_9ACTN</name>
<evidence type="ECO:0000313" key="6">
    <source>
        <dbReference type="Proteomes" id="UP001145799"/>
    </source>
</evidence>
<dbReference type="Gene3D" id="2.30.40.10">
    <property type="entry name" value="Urease, subunit C, domain 1"/>
    <property type="match status" value="1"/>
</dbReference>
<dbReference type="PANTHER" id="PTHR43135">
    <property type="entry name" value="ALPHA-D-RIBOSE 1-METHYLPHOSPHONATE 5-TRIPHOSPHATE DIPHOSPHATASE"/>
    <property type="match status" value="1"/>
</dbReference>
<dbReference type="Proteomes" id="UP001183604">
    <property type="component" value="Unassembled WGS sequence"/>
</dbReference>
<comment type="caution">
    <text evidence="4">The sequence shown here is derived from an EMBL/GenBank/DDBJ whole genome shotgun (WGS) entry which is preliminary data.</text>
</comment>
<feature type="domain" description="Amidohydrolase-related" evidence="2">
    <location>
        <begin position="54"/>
        <end position="387"/>
    </location>
</feature>
<dbReference type="InterPro" id="IPR032466">
    <property type="entry name" value="Metal_Hydrolase"/>
</dbReference>
<dbReference type="InterPro" id="IPR051781">
    <property type="entry name" value="Metallo-dep_Hydrolase"/>
</dbReference>
<evidence type="ECO:0000256" key="1">
    <source>
        <dbReference type="SAM" id="MobiDB-lite"/>
    </source>
</evidence>
<evidence type="ECO:0000259" key="3">
    <source>
        <dbReference type="Pfam" id="PF07883"/>
    </source>
</evidence>
<dbReference type="GO" id="GO:0016810">
    <property type="term" value="F:hydrolase activity, acting on carbon-nitrogen (but not peptide) bonds"/>
    <property type="evidence" value="ECO:0007669"/>
    <property type="project" value="InterPro"/>
</dbReference>
<proteinExistence type="predicted"/>
<evidence type="ECO:0000313" key="7">
    <source>
        <dbReference type="Proteomes" id="UP001183604"/>
    </source>
</evidence>
<keyword evidence="7" id="KW-1185">Reference proteome</keyword>
<gene>
    <name evidence="5" type="ORF">J2S69_005151</name>
    <name evidence="4" type="ORF">O2L01_01185</name>
</gene>
<dbReference type="Proteomes" id="UP001145799">
    <property type="component" value="Unassembled WGS sequence"/>
</dbReference>
<dbReference type="Gene3D" id="3.40.50.10910">
    <property type="entry name" value="Amidohydrolase"/>
    <property type="match status" value="1"/>
</dbReference>
<dbReference type="InterPro" id="IPR013096">
    <property type="entry name" value="Cupin_2"/>
</dbReference>
<protein>
    <submittedName>
        <fullName evidence="4">Amidohydrolase family protein</fullName>
    </submittedName>
    <submittedName>
        <fullName evidence="5">Imidazolonepropionase-like amidohydrolase/quercetin dioxygenase-like cupin family protein</fullName>
    </submittedName>
</protein>
<dbReference type="InterPro" id="IPR006680">
    <property type="entry name" value="Amidohydro-rel"/>
</dbReference>
<evidence type="ECO:0000259" key="2">
    <source>
        <dbReference type="Pfam" id="PF01979"/>
    </source>
</evidence>
<reference evidence="5 7" key="2">
    <citation type="submission" date="2023-07" db="EMBL/GenBank/DDBJ databases">
        <title>Sequencing the genomes of 1000 actinobacteria strains.</title>
        <authorList>
            <person name="Klenk H.-P."/>
        </authorList>
    </citation>
    <scope>NUCLEOTIDE SEQUENCE [LARGE SCALE GENOMIC DNA]</scope>
    <source>
        <strain evidence="5 7">DSM 44724</strain>
    </source>
</reference>
<reference evidence="4" key="1">
    <citation type="submission" date="2022-12" db="EMBL/GenBank/DDBJ databases">
        <title>Gycomyces niveus sp.nov., a novel actinomycete isolated from soil in Shouguang.</title>
        <authorList>
            <person name="Yang X."/>
        </authorList>
    </citation>
    <scope>NUCLEOTIDE SEQUENCE</scope>
    <source>
        <strain evidence="4">DSM 44724</strain>
    </source>
</reference>
<feature type="region of interest" description="Disordered" evidence="1">
    <location>
        <begin position="280"/>
        <end position="300"/>
    </location>
</feature>
<dbReference type="AlphaFoldDB" id="A0A9X3ST51"/>
<evidence type="ECO:0000313" key="5">
    <source>
        <dbReference type="EMBL" id="MDR7341432.1"/>
    </source>
</evidence>
<feature type="domain" description="Cupin type-2" evidence="3">
    <location>
        <begin position="460"/>
        <end position="507"/>
    </location>
</feature>
<dbReference type="SUPFAM" id="SSF51182">
    <property type="entry name" value="RmlC-like cupins"/>
    <property type="match status" value="1"/>
</dbReference>
<dbReference type="InterPro" id="IPR011051">
    <property type="entry name" value="RmlC_Cupin_sf"/>
</dbReference>
<dbReference type="Gene3D" id="3.30.110.90">
    <property type="entry name" value="Amidohydrolase"/>
    <property type="match status" value="1"/>
</dbReference>
<accession>A0A9X3ST51</accession>
<dbReference type="EMBL" id="JAVDYD010000001">
    <property type="protein sequence ID" value="MDR7341432.1"/>
    <property type="molecule type" value="Genomic_DNA"/>
</dbReference>
<evidence type="ECO:0000313" key="4">
    <source>
        <dbReference type="EMBL" id="MDA1383579.1"/>
    </source>
</evidence>
<dbReference type="SUPFAM" id="SSF51338">
    <property type="entry name" value="Composite domain of metallo-dependent hydrolases"/>
    <property type="match status" value="1"/>
</dbReference>
<sequence length="562" mass="58095">MRTLIQNSRVFTGDTVLPRADVLIDGTRIAAVRTGPDGDTDGLVDEVVDGTGKTLLPGLIDAHTHVADGDLALAVGFGVTTELDMFCLPNNLARQRALAGGSDAVADLRSAGVLATPPGGHPSRLLTPEALAFLGDSIDSFTPVASVADAEPFVEARIAEGADYLKVVFDDGTHSGEALPVLAPEIAKALVTAARAHGLKTIAHVWKAEDARIALDAGVDGLAHVYTDLGEGPEAEGLAARIASHGVFVVSTLVYIEAVTGGGGRELFADPLVGPRIPEHLRPGPAAASGPGRTPESARASAAIGLLHRAGVPVLAGTDATPFGPVHGAALLRELLLLTEAGLRPEEALRAATRAPAEHFGLVDRGRVAAGLRADLLLVEGDPTEDVRAPFHSRGLAPWCAPVPLSERKTAVSNHRFLKVGTGESRPTRVPLPPAFLVKASTEDTEGRLSVLEVVVARPIPRHVHHSADECVYVLEGELIADFEGGSHSLGAGEFVLLPHGVPHALRPGSTPPPRVLQLSSPGGWERVIEDMFAAGGPVAAGGALDPAALNATAEAHGITYL</sequence>
<dbReference type="SUPFAM" id="SSF51556">
    <property type="entry name" value="Metallo-dependent hydrolases"/>
    <property type="match status" value="1"/>
</dbReference>
<dbReference type="Pfam" id="PF01979">
    <property type="entry name" value="Amidohydro_1"/>
    <property type="match status" value="1"/>
</dbReference>